<dbReference type="InterPro" id="IPR051242">
    <property type="entry name" value="WD-EF-hand_domain"/>
</dbReference>
<protein>
    <recommendedName>
        <fullName evidence="5">WD repeat-containing protein on Y chromosome</fullName>
    </recommendedName>
</protein>
<dbReference type="PANTHER" id="PTHR44324">
    <property type="entry name" value="WD40 REPEAT DOMAIN 95"/>
    <property type="match status" value="1"/>
</dbReference>
<proteinExistence type="predicted"/>
<evidence type="ECO:0000313" key="3">
    <source>
        <dbReference type="EMBL" id="KAG5204139.1"/>
    </source>
</evidence>
<reference evidence="3 4" key="1">
    <citation type="submission" date="2020-12" db="EMBL/GenBank/DDBJ databases">
        <title>De novo assembly of Tibetan sheep genome.</title>
        <authorList>
            <person name="Li X."/>
        </authorList>
    </citation>
    <scope>NUCLEOTIDE SEQUENCE [LARGE SCALE GENOMIC DNA]</scope>
    <source>
        <tissue evidence="3">Heart</tissue>
    </source>
</reference>
<dbReference type="SMART" id="SM00320">
    <property type="entry name" value="WD40"/>
    <property type="match status" value="4"/>
</dbReference>
<dbReference type="InterPro" id="IPR001680">
    <property type="entry name" value="WD40_rpt"/>
</dbReference>
<evidence type="ECO:0000256" key="2">
    <source>
        <dbReference type="SAM" id="MobiDB-lite"/>
    </source>
</evidence>
<dbReference type="InterPro" id="IPR015943">
    <property type="entry name" value="WD40/YVTN_repeat-like_dom_sf"/>
</dbReference>
<evidence type="ECO:0008006" key="5">
    <source>
        <dbReference type="Google" id="ProtNLM"/>
    </source>
</evidence>
<comment type="caution">
    <text evidence="3">The sequence shown here is derived from an EMBL/GenBank/DDBJ whole genome shotgun (WGS) entry which is preliminary data.</text>
</comment>
<keyword evidence="1" id="KW-0677">Repeat</keyword>
<dbReference type="SUPFAM" id="SSF50978">
    <property type="entry name" value="WD40 repeat-like"/>
    <property type="match status" value="1"/>
</dbReference>
<dbReference type="AlphaFoldDB" id="A0A836D289"/>
<dbReference type="Gene3D" id="2.130.10.10">
    <property type="entry name" value="YVTN repeat-like/Quinoprotein amine dehydrogenase"/>
    <property type="match status" value="1"/>
</dbReference>
<dbReference type="EMBL" id="JAEMGP010000010">
    <property type="protein sequence ID" value="KAG5204139.1"/>
    <property type="molecule type" value="Genomic_DNA"/>
</dbReference>
<evidence type="ECO:0000313" key="4">
    <source>
        <dbReference type="Proteomes" id="UP000664991"/>
    </source>
</evidence>
<name>A0A836D289_SHEEP</name>
<evidence type="ECO:0000256" key="1">
    <source>
        <dbReference type="ARBA" id="ARBA00022737"/>
    </source>
</evidence>
<dbReference type="Proteomes" id="UP000664991">
    <property type="component" value="Unassembled WGS sequence"/>
</dbReference>
<gene>
    <name evidence="3" type="ORF">JEQ12_002115</name>
</gene>
<sequence>MAGLASAPAARPSLTSISSGELRSLWTCDCELALLPLGQLLRLQPGAFQLRGDQLVVPAPAEPAAARGGFNVFGDGFVRLDGQLYRLSSYMRRYVELTNYCDYKDYRETILSKPMLFFVHVQTKKDSLKERTYAFLVNTRHPKIRRQIEQGMDMVISSVIGESYRLQFDFQEAVKNFFPPGNKVVNGEDLSFAYEFKADALFDFFYWFGLSNSTVKVNGKVLNLSSTSPEKKETIKLFLEKMSEPLIRRSSFSDRKFSVTSRELLSLDTTSIDNLIEELLSLENCCINGKDQKNKQRSQMFLEWKKLVPRPADTEFRRNYQVPAKIPELQDFSFKYGCYSSLPIASQGLVPSVLYSHMRSQERTKKQSIYQSDYGKAYLDFLTILNSFSPSQVAEYLQGVSYKGEQGRQNADAPSWLLRACLTGQRIRSYLVGTEDPAQRRMLPPHADLEGSLWAGKEYEKRGRQLLDMETFKCIMKQSTRSRKKNIKQIEQVFMKIDYEAVGRIQWDGFCTYVQRVYSEQADARARQREASFQLPAVLQGLSFGGPVLRILAAPDDTLITIREDGAIYFWSLQLKLKRRKRVFDKPIIRKSRWVTDVTIMPQYNKLILGTGNREIQLYELSNLEPYYQVGGLEAVALKLNYRYEDPDKCLLLYGDDQIWDLETNSCLFTASSKASGIRGEPGACLYLPSPRALYVATPSTPAPEAENHGHKENILCVAHCPPSLLATSSYNGEIIIRNIISGRVYRKLNSPSSSDGTEDSEGEENRFKKVKRSPSPHMGPDGSVSCLAFLKTRAANLESASASLMANGPRDPSVPTVREMFPVYLFCYLGTGAGASEGGVACLELIEEEVLLSSSLDRTVRLWSRGEEFIGNFGQSSPWDIFTPASWSHPRVPHEVLTDPQSMPAHPVLEGGVPATCRGEEKDKVAEGKASAEVGPGTDSSPGLAHSSRQIGTGYKLHPERVKA</sequence>
<accession>A0A836D289</accession>
<feature type="region of interest" description="Disordered" evidence="2">
    <location>
        <begin position="921"/>
        <end position="965"/>
    </location>
</feature>
<dbReference type="PANTHER" id="PTHR44324:SF4">
    <property type="entry name" value="WD40 REPEAT DOMAIN 95"/>
    <property type="match status" value="1"/>
</dbReference>
<feature type="region of interest" description="Disordered" evidence="2">
    <location>
        <begin position="749"/>
        <end position="780"/>
    </location>
</feature>
<organism evidence="3 4">
    <name type="scientific">Ovis aries</name>
    <name type="common">Sheep</name>
    <dbReference type="NCBI Taxonomy" id="9940"/>
    <lineage>
        <taxon>Eukaryota</taxon>
        <taxon>Metazoa</taxon>
        <taxon>Chordata</taxon>
        <taxon>Craniata</taxon>
        <taxon>Vertebrata</taxon>
        <taxon>Euteleostomi</taxon>
        <taxon>Mammalia</taxon>
        <taxon>Eutheria</taxon>
        <taxon>Laurasiatheria</taxon>
        <taxon>Artiodactyla</taxon>
        <taxon>Ruminantia</taxon>
        <taxon>Pecora</taxon>
        <taxon>Bovidae</taxon>
        <taxon>Caprinae</taxon>
        <taxon>Ovis</taxon>
    </lineage>
</organism>
<dbReference type="InterPro" id="IPR036322">
    <property type="entry name" value="WD40_repeat_dom_sf"/>
</dbReference>